<dbReference type="Pfam" id="PF00314">
    <property type="entry name" value="Thaumatin"/>
    <property type="match status" value="1"/>
</dbReference>
<accession>A0A444YWN1</accession>
<gene>
    <name evidence="3" type="ORF">Ahy_B06g086088</name>
</gene>
<keyword evidence="2" id="KW-1015">Disulfide bond</keyword>
<keyword evidence="4" id="KW-1185">Reference proteome</keyword>
<feature type="disulfide bond" evidence="2">
    <location>
        <begin position="164"/>
        <end position="174"/>
    </location>
</feature>
<evidence type="ECO:0008006" key="5">
    <source>
        <dbReference type="Google" id="ProtNLM"/>
    </source>
</evidence>
<evidence type="ECO:0000256" key="2">
    <source>
        <dbReference type="PIRSR" id="PIRSR002703-1"/>
    </source>
</evidence>
<dbReference type="PIRSF" id="PIRSF002703">
    <property type="entry name" value="Thaumatin"/>
    <property type="match status" value="1"/>
</dbReference>
<dbReference type="EMBL" id="SDMP01000016">
    <property type="protein sequence ID" value="RYR06337.1"/>
    <property type="molecule type" value="Genomic_DNA"/>
</dbReference>
<comment type="similarity">
    <text evidence="1">Belongs to the thaumatin family.</text>
</comment>
<dbReference type="PANTHER" id="PTHR31048">
    <property type="entry name" value="OS03G0233200 PROTEIN"/>
    <property type="match status" value="1"/>
</dbReference>
<dbReference type="PRINTS" id="PR00347">
    <property type="entry name" value="THAUMATIN"/>
</dbReference>
<feature type="disulfide bond" evidence="2">
    <location>
        <begin position="130"/>
        <end position="204"/>
    </location>
</feature>
<protein>
    <recommendedName>
        <fullName evidence="5">Thaumatin-like protein</fullName>
    </recommendedName>
</protein>
<feature type="disulfide bond" evidence="2">
    <location>
        <begin position="82"/>
        <end position="88"/>
    </location>
</feature>
<organism evidence="3 4">
    <name type="scientific">Arachis hypogaea</name>
    <name type="common">Peanut</name>
    <dbReference type="NCBI Taxonomy" id="3818"/>
    <lineage>
        <taxon>Eukaryota</taxon>
        <taxon>Viridiplantae</taxon>
        <taxon>Streptophyta</taxon>
        <taxon>Embryophyta</taxon>
        <taxon>Tracheophyta</taxon>
        <taxon>Spermatophyta</taxon>
        <taxon>Magnoliopsida</taxon>
        <taxon>eudicotyledons</taxon>
        <taxon>Gunneridae</taxon>
        <taxon>Pentapetalae</taxon>
        <taxon>rosids</taxon>
        <taxon>fabids</taxon>
        <taxon>Fabales</taxon>
        <taxon>Fabaceae</taxon>
        <taxon>Papilionoideae</taxon>
        <taxon>50 kb inversion clade</taxon>
        <taxon>dalbergioids sensu lato</taxon>
        <taxon>Dalbergieae</taxon>
        <taxon>Pterocarpus clade</taxon>
        <taxon>Arachis</taxon>
    </lineage>
</organism>
<dbReference type="Proteomes" id="UP000289738">
    <property type="component" value="Chromosome B06"/>
</dbReference>
<dbReference type="Gene3D" id="2.60.110.10">
    <property type="entry name" value="Thaumatin"/>
    <property type="match status" value="1"/>
</dbReference>
<dbReference type="AlphaFoldDB" id="A0A444YWN1"/>
<evidence type="ECO:0000313" key="4">
    <source>
        <dbReference type="Proteomes" id="UP000289738"/>
    </source>
</evidence>
<feature type="disulfide bond" evidence="2">
    <location>
        <begin position="67"/>
        <end position="77"/>
    </location>
</feature>
<evidence type="ECO:0000256" key="1">
    <source>
        <dbReference type="ARBA" id="ARBA00010607"/>
    </source>
</evidence>
<dbReference type="PROSITE" id="PS51367">
    <property type="entry name" value="THAUMATIN_2"/>
    <property type="match status" value="1"/>
</dbReference>
<dbReference type="InterPro" id="IPR001938">
    <property type="entry name" value="Thaumatin"/>
</dbReference>
<dbReference type="SMART" id="SM00205">
    <property type="entry name" value="THN"/>
    <property type="match status" value="1"/>
</dbReference>
<comment type="caution">
    <text evidence="3">The sequence shown here is derived from an EMBL/GenBank/DDBJ whole genome shotgun (WGS) entry which is preliminary data.</text>
</comment>
<evidence type="ECO:0000313" key="3">
    <source>
        <dbReference type="EMBL" id="RYR06337.1"/>
    </source>
</evidence>
<dbReference type="InterPro" id="IPR037176">
    <property type="entry name" value="Osmotin/thaumatin-like_sf"/>
</dbReference>
<proteinExistence type="inferred from homology"/>
<sequence length="208" mass="22445">MNILAGDIASTILFTLQNNCKYTVWPGSLSGNCSNIIYTELSLRPGFLTQLNVPAGWSGRFWIRTECSFDRTGKGECAIGDCFGGLKCIGGGVLPVTLAEFTVGNAGNDTFMIRLQCSYGVYATGRTGNCQYAGCIPDLNDNCPKELQLHARARVQHSTVRSCCPGEHGTPQTCPPTNYSKMFKIARPRAYSYAYDDASSTCTCSGAN</sequence>
<dbReference type="SUPFAM" id="SSF49870">
    <property type="entry name" value="Osmotin, thaumatin-like protein"/>
    <property type="match status" value="1"/>
</dbReference>
<reference evidence="3 4" key="1">
    <citation type="submission" date="2019-01" db="EMBL/GenBank/DDBJ databases">
        <title>Sequencing of cultivated peanut Arachis hypogaea provides insights into genome evolution and oil improvement.</title>
        <authorList>
            <person name="Chen X."/>
        </authorList>
    </citation>
    <scope>NUCLEOTIDE SEQUENCE [LARGE SCALE GENOMIC DNA]</scope>
    <source>
        <strain evidence="4">cv. Fuhuasheng</strain>
        <tissue evidence="3">Leaves</tissue>
    </source>
</reference>
<name>A0A444YWN1_ARAHY</name>